<proteinExistence type="inferred from homology"/>
<evidence type="ECO:0000256" key="5">
    <source>
        <dbReference type="SAM" id="MobiDB-lite"/>
    </source>
</evidence>
<dbReference type="AlphaFoldDB" id="A0A4Z1CDD5"/>
<dbReference type="InterPro" id="IPR013148">
    <property type="entry name" value="Glyco_hydro_32_N"/>
</dbReference>
<dbReference type="Proteomes" id="UP000297496">
    <property type="component" value="Unassembled WGS sequence"/>
</dbReference>
<dbReference type="InterPro" id="IPR013189">
    <property type="entry name" value="Glyco_hydro_32_C"/>
</dbReference>
<dbReference type="GO" id="GO:0005737">
    <property type="term" value="C:cytoplasm"/>
    <property type="evidence" value="ECO:0007669"/>
    <property type="project" value="TreeGrafter"/>
</dbReference>
<dbReference type="CDD" id="cd18622">
    <property type="entry name" value="GH32_Inu-like"/>
    <property type="match status" value="1"/>
</dbReference>
<dbReference type="PROSITE" id="PS00609">
    <property type="entry name" value="GLYCOSYL_HYDROL_F32"/>
    <property type="match status" value="1"/>
</dbReference>
<keyword evidence="3 4" id="KW-0326">Glycosidase</keyword>
<dbReference type="Gene3D" id="2.60.120.560">
    <property type="entry name" value="Exo-inulinase, domain 1"/>
    <property type="match status" value="1"/>
</dbReference>
<evidence type="ECO:0000313" key="9">
    <source>
        <dbReference type="Proteomes" id="UP000297496"/>
    </source>
</evidence>
<dbReference type="SMART" id="SM00640">
    <property type="entry name" value="Glyco_32"/>
    <property type="match status" value="1"/>
</dbReference>
<evidence type="ECO:0000256" key="2">
    <source>
        <dbReference type="ARBA" id="ARBA00022801"/>
    </source>
</evidence>
<dbReference type="SUPFAM" id="SSF75005">
    <property type="entry name" value="Arabinanase/levansucrase/invertase"/>
    <property type="match status" value="1"/>
</dbReference>
<organism evidence="8 9">
    <name type="scientific">Nocardioides eburneiflavus</name>
    <dbReference type="NCBI Taxonomy" id="2518372"/>
    <lineage>
        <taxon>Bacteria</taxon>
        <taxon>Bacillati</taxon>
        <taxon>Actinomycetota</taxon>
        <taxon>Actinomycetes</taxon>
        <taxon>Propionibacteriales</taxon>
        <taxon>Nocardioidaceae</taxon>
        <taxon>Nocardioides</taxon>
    </lineage>
</organism>
<feature type="domain" description="Glycosyl hydrolase family 32 C-terminal" evidence="7">
    <location>
        <begin position="377"/>
        <end position="491"/>
    </location>
</feature>
<sequence>MSPPPAPLAWLPARRSSGPRSEVGFVDTPVSRPAYHFTPARHWMNDPNGLVVVDGTWHMFFQHNPHGPEWGNMSWGHASSTDLIHWTEHPVAIEHRPGEQIWSGSVVIDRSPEGAPVLVAVHTSSFEAGGQAQSLAVSHDRGLSWHPADDGGPVLDRGTTDFRDPKVFAHTSDSGDASWVMVVVEAVDRQILVFRSPDLRSWEHASTLGPYGPEPDGAEVWECPDLFPLELDDDPADVRWVLTWSTNPVGPDGDPRGSSMSYLLGGFDGCTFVPDSDEPERLDAGRDFYAGITFDSAPAGRRVMIGWMSNWRYAHDVPTTPWRGAMSLPRELALRTVDGRPRLVQHLPPELARLDPRSTQPLVREASLATPLALREADHALLDLDWELGTATEVGLRIGAGPEPCATLAYDAGAATLRVERGGQGAGFHPDFAGASAVRVPARGGRLRLLVSLDGPLLEVFADDGATSVSSLVLPGSGGSALEVYAEGRARVTVRATRPDPPPR</sequence>
<dbReference type="PANTHER" id="PTHR42800:SF1">
    <property type="entry name" value="EXOINULINASE INUD (AFU_ORTHOLOGUE AFUA_5G00480)"/>
    <property type="match status" value="1"/>
</dbReference>
<dbReference type="Pfam" id="PF00251">
    <property type="entry name" value="Glyco_hydro_32N"/>
    <property type="match status" value="1"/>
</dbReference>
<dbReference type="OrthoDB" id="9776657at2"/>
<accession>A0A4Z1CDD5</accession>
<dbReference type="SUPFAM" id="SSF49899">
    <property type="entry name" value="Concanavalin A-like lectins/glucanases"/>
    <property type="match status" value="1"/>
</dbReference>
<keyword evidence="9" id="KW-1185">Reference proteome</keyword>
<dbReference type="InterPro" id="IPR001362">
    <property type="entry name" value="Glyco_hydro_32"/>
</dbReference>
<dbReference type="PANTHER" id="PTHR42800">
    <property type="entry name" value="EXOINULINASE INUD (AFU_ORTHOLOGUE AFUA_5G00480)"/>
    <property type="match status" value="1"/>
</dbReference>
<protein>
    <submittedName>
        <fullName evidence="8">Glycoside hydrolase family 32 protein</fullName>
    </submittedName>
</protein>
<name>A0A4Z1CDD5_9ACTN</name>
<gene>
    <name evidence="8" type="ORF">EXE59_07045</name>
</gene>
<evidence type="ECO:0000313" key="8">
    <source>
        <dbReference type="EMBL" id="TGN63735.1"/>
    </source>
</evidence>
<evidence type="ECO:0000256" key="4">
    <source>
        <dbReference type="RuleBase" id="RU362110"/>
    </source>
</evidence>
<dbReference type="Gene3D" id="2.115.10.20">
    <property type="entry name" value="Glycosyl hydrolase domain, family 43"/>
    <property type="match status" value="1"/>
</dbReference>
<comment type="similarity">
    <text evidence="1 4">Belongs to the glycosyl hydrolase 32 family.</text>
</comment>
<evidence type="ECO:0000259" key="7">
    <source>
        <dbReference type="Pfam" id="PF08244"/>
    </source>
</evidence>
<evidence type="ECO:0000259" key="6">
    <source>
        <dbReference type="Pfam" id="PF00251"/>
    </source>
</evidence>
<dbReference type="InterPro" id="IPR013320">
    <property type="entry name" value="ConA-like_dom_sf"/>
</dbReference>
<evidence type="ECO:0000256" key="3">
    <source>
        <dbReference type="ARBA" id="ARBA00023295"/>
    </source>
</evidence>
<feature type="region of interest" description="Disordered" evidence="5">
    <location>
        <begin position="1"/>
        <end position="22"/>
    </location>
</feature>
<dbReference type="GO" id="GO:0004575">
    <property type="term" value="F:sucrose alpha-glucosidase activity"/>
    <property type="evidence" value="ECO:0007669"/>
    <property type="project" value="TreeGrafter"/>
</dbReference>
<dbReference type="InterPro" id="IPR023296">
    <property type="entry name" value="Glyco_hydro_beta-prop_sf"/>
</dbReference>
<keyword evidence="2 4" id="KW-0378">Hydrolase</keyword>
<dbReference type="EMBL" id="SRRO01000001">
    <property type="protein sequence ID" value="TGN63735.1"/>
    <property type="molecule type" value="Genomic_DNA"/>
</dbReference>
<reference evidence="8 9" key="1">
    <citation type="submission" date="2019-04" db="EMBL/GenBank/DDBJ databases">
        <title>Three New Species of Nocardioides, Nocardioides euryhalodurans sp. nov., Nocardioides seonyuensis sp. nov. and Nocardioides eburneoflavus sp. nov. Isolated from Soil.</title>
        <authorList>
            <person name="Roh S.G."/>
            <person name="Lee C."/>
            <person name="Kim M.-K."/>
            <person name="Kim S.B."/>
        </authorList>
    </citation>
    <scope>NUCLEOTIDE SEQUENCE [LARGE SCALE GENOMIC DNA]</scope>
    <source>
        <strain evidence="8 9">MMS17-SY213</strain>
    </source>
</reference>
<feature type="domain" description="Glycosyl hydrolase family 32 N-terminal" evidence="6">
    <location>
        <begin position="36"/>
        <end position="345"/>
    </location>
</feature>
<evidence type="ECO:0000256" key="1">
    <source>
        <dbReference type="ARBA" id="ARBA00009902"/>
    </source>
</evidence>
<comment type="caution">
    <text evidence="8">The sequence shown here is derived from an EMBL/GenBank/DDBJ whole genome shotgun (WGS) entry which is preliminary data.</text>
</comment>
<dbReference type="Pfam" id="PF08244">
    <property type="entry name" value="Glyco_hydro_32C"/>
    <property type="match status" value="1"/>
</dbReference>
<dbReference type="InterPro" id="IPR018053">
    <property type="entry name" value="Glyco_hydro_32_AS"/>
</dbReference>
<dbReference type="GO" id="GO:0005987">
    <property type="term" value="P:sucrose catabolic process"/>
    <property type="evidence" value="ECO:0007669"/>
    <property type="project" value="TreeGrafter"/>
</dbReference>